<dbReference type="PANTHER" id="PTHR31123:SF1">
    <property type="entry name" value="ACCUMULATION OF DYADS PROTEIN 2-RELATED"/>
    <property type="match status" value="1"/>
</dbReference>
<gene>
    <name evidence="7" type="ORF">LQ327_28555</name>
</gene>
<feature type="transmembrane region" description="Helical" evidence="6">
    <location>
        <begin position="193"/>
        <end position="214"/>
    </location>
</feature>
<keyword evidence="3 6" id="KW-0812">Transmembrane</keyword>
<dbReference type="Proteomes" id="UP001199469">
    <property type="component" value="Unassembled WGS sequence"/>
</dbReference>
<feature type="transmembrane region" description="Helical" evidence="6">
    <location>
        <begin position="107"/>
        <end position="133"/>
    </location>
</feature>
<dbReference type="InterPro" id="IPR051633">
    <property type="entry name" value="AceTr"/>
</dbReference>
<reference evidence="7 8" key="1">
    <citation type="submission" date="2021-11" db="EMBL/GenBank/DDBJ databases">
        <title>Draft genome sequence of Actinomycetospora sp. SF1 isolated from the rhizosphere soil.</title>
        <authorList>
            <person name="Duangmal K."/>
            <person name="Chantavorakit T."/>
        </authorList>
    </citation>
    <scope>NUCLEOTIDE SEQUENCE [LARGE SCALE GENOMIC DNA]</scope>
    <source>
        <strain evidence="7 8">TBRC 5722</strain>
    </source>
</reference>
<keyword evidence="8" id="KW-1185">Reference proteome</keyword>
<protein>
    <submittedName>
        <fullName evidence="7">Acetate uptake transporter family protein</fullName>
    </submittedName>
</protein>
<name>A0ABS8PGE6_9PSEU</name>
<evidence type="ECO:0000256" key="2">
    <source>
        <dbReference type="ARBA" id="ARBA00005587"/>
    </source>
</evidence>
<dbReference type="Pfam" id="PF01184">
    <property type="entry name" value="Gpr1_Fun34_YaaH"/>
    <property type="match status" value="1"/>
</dbReference>
<comment type="similarity">
    <text evidence="2">Belongs to the acetate uptake transporter (AceTr) (TC 2.A.96) family.</text>
</comment>
<comment type="subcellular location">
    <subcellularLocation>
        <location evidence="1">Membrane</location>
        <topology evidence="1">Multi-pass membrane protein</topology>
    </subcellularLocation>
</comment>
<keyword evidence="5 6" id="KW-0472">Membrane</keyword>
<feature type="transmembrane region" description="Helical" evidence="6">
    <location>
        <begin position="49"/>
        <end position="73"/>
    </location>
</feature>
<evidence type="ECO:0000313" key="8">
    <source>
        <dbReference type="Proteomes" id="UP001199469"/>
    </source>
</evidence>
<evidence type="ECO:0000256" key="4">
    <source>
        <dbReference type="ARBA" id="ARBA00022989"/>
    </source>
</evidence>
<evidence type="ECO:0000313" key="7">
    <source>
        <dbReference type="EMBL" id="MCD2197331.1"/>
    </source>
</evidence>
<evidence type="ECO:0000256" key="3">
    <source>
        <dbReference type="ARBA" id="ARBA00022692"/>
    </source>
</evidence>
<dbReference type="InterPro" id="IPR000791">
    <property type="entry name" value="Gpr1/Fun34/SatP-like"/>
</dbReference>
<feature type="transmembrane region" description="Helical" evidence="6">
    <location>
        <begin position="80"/>
        <end position="101"/>
    </location>
</feature>
<organism evidence="7 8">
    <name type="scientific">Actinomycetospora endophytica</name>
    <dbReference type="NCBI Taxonomy" id="2291215"/>
    <lineage>
        <taxon>Bacteria</taxon>
        <taxon>Bacillati</taxon>
        <taxon>Actinomycetota</taxon>
        <taxon>Actinomycetes</taxon>
        <taxon>Pseudonocardiales</taxon>
        <taxon>Pseudonocardiaceae</taxon>
        <taxon>Actinomycetospora</taxon>
    </lineage>
</organism>
<evidence type="ECO:0000256" key="5">
    <source>
        <dbReference type="ARBA" id="ARBA00023136"/>
    </source>
</evidence>
<comment type="caution">
    <text evidence="7">The sequence shown here is derived from an EMBL/GenBank/DDBJ whole genome shotgun (WGS) entry which is preliminary data.</text>
</comment>
<accession>A0ABS8PGE6</accession>
<dbReference type="EMBL" id="JAJNDB010000008">
    <property type="protein sequence ID" value="MCD2197331.1"/>
    <property type="molecule type" value="Genomic_DNA"/>
</dbReference>
<feature type="transmembrane region" description="Helical" evidence="6">
    <location>
        <begin position="145"/>
        <end position="163"/>
    </location>
</feature>
<sequence length="236" mass="24780">MTESTQRHAATESDGTGANLTVEEIQEGEHLQLGRTAVPVHVGGFSDPLVFGLPVFVAGSLVLGFALVGFVPIPSGLGSVLPETTFAAGLGEFTTALWAIIVGNSIVASIFGLFGVFWFSLFVLVTGLFNDWFKIPTASTSSAEVMFFLAWTIVFVLLTLGILRLPLAYILILVFVDLAVLGNLLAIGLSLPILFVAAGIAVLIFCAIGLYAFLNVAWTATGATGGLPPLGPPLWR</sequence>
<keyword evidence="4 6" id="KW-1133">Transmembrane helix</keyword>
<evidence type="ECO:0000256" key="1">
    <source>
        <dbReference type="ARBA" id="ARBA00004141"/>
    </source>
</evidence>
<dbReference type="RefSeq" id="WP_230739338.1">
    <property type="nucleotide sequence ID" value="NZ_JAJNDB010000008.1"/>
</dbReference>
<dbReference type="PANTHER" id="PTHR31123">
    <property type="entry name" value="ACCUMULATION OF DYADS PROTEIN 2-RELATED"/>
    <property type="match status" value="1"/>
</dbReference>
<proteinExistence type="inferred from homology"/>
<evidence type="ECO:0000256" key="6">
    <source>
        <dbReference type="SAM" id="Phobius"/>
    </source>
</evidence>
<feature type="transmembrane region" description="Helical" evidence="6">
    <location>
        <begin position="169"/>
        <end position="186"/>
    </location>
</feature>